<dbReference type="Gene3D" id="1.10.287.1080">
    <property type="entry name" value="MazG-like"/>
    <property type="match status" value="1"/>
</dbReference>
<protein>
    <recommendedName>
        <fullName evidence="2">NTP pyrophosphohydrolase MazG putative catalytic core domain-containing protein</fullName>
    </recommendedName>
</protein>
<name>A0A0F9SFS5_9ZZZZ</name>
<gene>
    <name evidence="1" type="ORF">LCGC14_0457830</name>
</gene>
<dbReference type="AlphaFoldDB" id="A0A0F9SFS5"/>
<reference evidence="1" key="1">
    <citation type="journal article" date="2015" name="Nature">
        <title>Complex archaea that bridge the gap between prokaryotes and eukaryotes.</title>
        <authorList>
            <person name="Spang A."/>
            <person name="Saw J.H."/>
            <person name="Jorgensen S.L."/>
            <person name="Zaremba-Niedzwiedzka K."/>
            <person name="Martijn J."/>
            <person name="Lind A.E."/>
            <person name="van Eijk R."/>
            <person name="Schleper C."/>
            <person name="Guy L."/>
            <person name="Ettema T.J."/>
        </authorList>
    </citation>
    <scope>NUCLEOTIDE SEQUENCE</scope>
</reference>
<sequence>MTQTDPTLRPELAAFAELQERVLKKNDWKGGWQTMTVRQMLWRLHEEVLELHEASVAWDTRSAAPLLDPGPERVCIEAADVANFAMFIAERVAKRSGIALEDVQP</sequence>
<dbReference type="SUPFAM" id="SSF101386">
    <property type="entry name" value="all-alpha NTP pyrophosphatases"/>
    <property type="match status" value="1"/>
</dbReference>
<organism evidence="1">
    <name type="scientific">marine sediment metagenome</name>
    <dbReference type="NCBI Taxonomy" id="412755"/>
    <lineage>
        <taxon>unclassified sequences</taxon>
        <taxon>metagenomes</taxon>
        <taxon>ecological metagenomes</taxon>
    </lineage>
</organism>
<accession>A0A0F9SFS5</accession>
<dbReference type="EMBL" id="LAZR01000466">
    <property type="protein sequence ID" value="KKN67750.1"/>
    <property type="molecule type" value="Genomic_DNA"/>
</dbReference>
<proteinExistence type="predicted"/>
<evidence type="ECO:0008006" key="2">
    <source>
        <dbReference type="Google" id="ProtNLM"/>
    </source>
</evidence>
<comment type="caution">
    <text evidence="1">The sequence shown here is derived from an EMBL/GenBank/DDBJ whole genome shotgun (WGS) entry which is preliminary data.</text>
</comment>
<evidence type="ECO:0000313" key="1">
    <source>
        <dbReference type="EMBL" id="KKN67750.1"/>
    </source>
</evidence>